<organism evidence="1 2">
    <name type="scientific">Sphagnurus paluster</name>
    <dbReference type="NCBI Taxonomy" id="117069"/>
    <lineage>
        <taxon>Eukaryota</taxon>
        <taxon>Fungi</taxon>
        <taxon>Dikarya</taxon>
        <taxon>Basidiomycota</taxon>
        <taxon>Agaricomycotina</taxon>
        <taxon>Agaricomycetes</taxon>
        <taxon>Agaricomycetidae</taxon>
        <taxon>Agaricales</taxon>
        <taxon>Tricholomatineae</taxon>
        <taxon>Lyophyllaceae</taxon>
        <taxon>Sphagnurus</taxon>
    </lineage>
</organism>
<sequence length="97" mass="10705">MGWFSDDSSQAQAYNQVTNSTNKASLPHELIAAAASYEAAQAYEKHCAKNGKPPSHAKAKELLCALQSLLLYFLPKHFHAVRALLVHTSTAWQKPRV</sequence>
<dbReference type="EMBL" id="JABCKI010000023">
    <property type="protein sequence ID" value="KAG5654007.1"/>
    <property type="molecule type" value="Genomic_DNA"/>
</dbReference>
<dbReference type="AlphaFoldDB" id="A0A9P7GVX6"/>
<name>A0A9P7GVX6_9AGAR</name>
<gene>
    <name evidence="1" type="ORF">H0H81_008316</name>
</gene>
<dbReference type="PANTHER" id="PTHR37450">
    <property type="entry name" value="CIPC PROTEIN"/>
    <property type="match status" value="1"/>
</dbReference>
<dbReference type="Proteomes" id="UP000717328">
    <property type="component" value="Unassembled WGS sequence"/>
</dbReference>
<comment type="caution">
    <text evidence="1">The sequence shown here is derived from an EMBL/GenBank/DDBJ whole genome shotgun (WGS) entry which is preliminary data.</text>
</comment>
<dbReference type="PANTHER" id="PTHR37450:SF1">
    <property type="entry name" value="CIPC PROTEIN"/>
    <property type="match status" value="1"/>
</dbReference>
<reference evidence="1" key="1">
    <citation type="submission" date="2021-02" db="EMBL/GenBank/DDBJ databases">
        <authorList>
            <person name="Nieuwenhuis M."/>
            <person name="Van De Peppel L.J.J."/>
        </authorList>
    </citation>
    <scope>NUCLEOTIDE SEQUENCE</scope>
    <source>
        <strain evidence="1">D49</strain>
    </source>
</reference>
<proteinExistence type="predicted"/>
<evidence type="ECO:0000313" key="2">
    <source>
        <dbReference type="Proteomes" id="UP000717328"/>
    </source>
</evidence>
<dbReference type="InterPro" id="IPR022234">
    <property type="entry name" value="DUF3759"/>
</dbReference>
<dbReference type="Pfam" id="PF12585">
    <property type="entry name" value="DUF3759"/>
    <property type="match status" value="1"/>
</dbReference>
<evidence type="ECO:0000313" key="1">
    <source>
        <dbReference type="EMBL" id="KAG5654007.1"/>
    </source>
</evidence>
<reference evidence="1" key="2">
    <citation type="submission" date="2021-10" db="EMBL/GenBank/DDBJ databases">
        <title>Phylogenomics reveals ancestral predisposition of the termite-cultivated fungus Termitomyces towards a domesticated lifestyle.</title>
        <authorList>
            <person name="Auxier B."/>
            <person name="Grum-Grzhimaylo A."/>
            <person name="Cardenas M.E."/>
            <person name="Lodge J.D."/>
            <person name="Laessoe T."/>
            <person name="Pedersen O."/>
            <person name="Smith M.E."/>
            <person name="Kuyper T.W."/>
            <person name="Franco-Molano E.A."/>
            <person name="Baroni T.J."/>
            <person name="Aanen D.K."/>
        </authorList>
    </citation>
    <scope>NUCLEOTIDE SEQUENCE</scope>
    <source>
        <strain evidence="1">D49</strain>
    </source>
</reference>
<accession>A0A9P7GVX6</accession>
<protein>
    <submittedName>
        <fullName evidence="1">Uncharacterized protein</fullName>
    </submittedName>
</protein>
<dbReference type="OrthoDB" id="9895617at2759"/>
<keyword evidence="2" id="KW-1185">Reference proteome</keyword>